<reference evidence="1" key="1">
    <citation type="submission" date="2020-03" db="EMBL/GenBank/DDBJ databases">
        <title>Genome of Pelagibius litoralis DSM 21314T.</title>
        <authorList>
            <person name="Wang G."/>
        </authorList>
    </citation>
    <scope>NUCLEOTIDE SEQUENCE</scope>
    <source>
        <strain evidence="1">DSM 21314</strain>
    </source>
</reference>
<evidence type="ECO:0000313" key="2">
    <source>
        <dbReference type="Proteomes" id="UP000761264"/>
    </source>
</evidence>
<dbReference type="EMBL" id="JAAQPH010000032">
    <property type="protein sequence ID" value="NIA72081.1"/>
    <property type="molecule type" value="Genomic_DNA"/>
</dbReference>
<proteinExistence type="predicted"/>
<dbReference type="Proteomes" id="UP000761264">
    <property type="component" value="Unassembled WGS sequence"/>
</dbReference>
<name>A0A967F3A3_9PROT</name>
<comment type="caution">
    <text evidence="1">The sequence shown here is derived from an EMBL/GenBank/DDBJ whole genome shotgun (WGS) entry which is preliminary data.</text>
</comment>
<evidence type="ECO:0000313" key="1">
    <source>
        <dbReference type="EMBL" id="NIA72081.1"/>
    </source>
</evidence>
<keyword evidence="2" id="KW-1185">Reference proteome</keyword>
<dbReference type="AlphaFoldDB" id="A0A967F3A3"/>
<gene>
    <name evidence="1" type="ORF">HBA54_26160</name>
</gene>
<sequence length="87" mass="9984">MRAMRGAFVNDDHIGTQFSTRADHHHPRRYIRAAAITGVRNHFDGFGWIFLSGRITAYNCCSCRDGKQFFIDFPPLDNARIQRLSPS</sequence>
<accession>A0A967F3A3</accession>
<organism evidence="1 2">
    <name type="scientific">Pelagibius litoralis</name>
    <dbReference type="NCBI Taxonomy" id="374515"/>
    <lineage>
        <taxon>Bacteria</taxon>
        <taxon>Pseudomonadati</taxon>
        <taxon>Pseudomonadota</taxon>
        <taxon>Alphaproteobacteria</taxon>
        <taxon>Rhodospirillales</taxon>
        <taxon>Rhodovibrionaceae</taxon>
        <taxon>Pelagibius</taxon>
    </lineage>
</organism>
<protein>
    <submittedName>
        <fullName evidence="1">Uncharacterized protein</fullName>
    </submittedName>
</protein>